<keyword evidence="1" id="KW-0489">Methyltransferase</keyword>
<keyword evidence="1" id="KW-0808">Transferase</keyword>
<dbReference type="AlphaFoldDB" id="A0A930V9V9"/>
<dbReference type="InterPro" id="IPR029063">
    <property type="entry name" value="SAM-dependent_MTases_sf"/>
</dbReference>
<dbReference type="EMBL" id="JADKPN010000005">
    <property type="protein sequence ID" value="MBF4763569.1"/>
    <property type="molecule type" value="Genomic_DNA"/>
</dbReference>
<accession>A0A930V9V9</accession>
<keyword evidence="2" id="KW-1185">Reference proteome</keyword>
<protein>
    <submittedName>
        <fullName evidence="1">Class I SAM-dependent methyltransferase</fullName>
    </submittedName>
</protein>
<gene>
    <name evidence="1" type="ORF">ISU07_10555</name>
</gene>
<dbReference type="GO" id="GO:0032259">
    <property type="term" value="P:methylation"/>
    <property type="evidence" value="ECO:0007669"/>
    <property type="project" value="UniProtKB-KW"/>
</dbReference>
<reference evidence="1" key="1">
    <citation type="submission" date="2020-11" db="EMBL/GenBank/DDBJ databases">
        <title>Nocardioides sp. nov., isolated from Soil of Cynanchum wilfordii Hemsley rhizosphere.</title>
        <authorList>
            <person name="Lee J.-S."/>
            <person name="Suh M.K."/>
            <person name="Kim J.-S."/>
        </authorList>
    </citation>
    <scope>NUCLEOTIDE SEQUENCE</scope>
    <source>
        <strain evidence="1">KCTC 19275</strain>
    </source>
</reference>
<evidence type="ECO:0000313" key="2">
    <source>
        <dbReference type="Proteomes" id="UP000640489"/>
    </source>
</evidence>
<evidence type="ECO:0000313" key="1">
    <source>
        <dbReference type="EMBL" id="MBF4763569.1"/>
    </source>
</evidence>
<name>A0A930V9V9_9ACTN</name>
<proteinExistence type="predicted"/>
<dbReference type="Pfam" id="PF13578">
    <property type="entry name" value="Methyltransf_24"/>
    <property type="match status" value="1"/>
</dbReference>
<organism evidence="1 2">
    <name type="scientific">Nocardioides islandensis</name>
    <dbReference type="NCBI Taxonomy" id="433663"/>
    <lineage>
        <taxon>Bacteria</taxon>
        <taxon>Bacillati</taxon>
        <taxon>Actinomycetota</taxon>
        <taxon>Actinomycetes</taxon>
        <taxon>Propionibacteriales</taxon>
        <taxon>Nocardioidaceae</taxon>
        <taxon>Nocardioides</taxon>
    </lineage>
</organism>
<dbReference type="Gene3D" id="3.40.50.150">
    <property type="entry name" value="Vaccinia Virus protein VP39"/>
    <property type="match status" value="1"/>
</dbReference>
<dbReference type="Proteomes" id="UP000640489">
    <property type="component" value="Unassembled WGS sequence"/>
</dbReference>
<dbReference type="GO" id="GO:0008168">
    <property type="term" value="F:methyltransferase activity"/>
    <property type="evidence" value="ECO:0007669"/>
    <property type="project" value="UniProtKB-KW"/>
</dbReference>
<comment type="caution">
    <text evidence="1">The sequence shown here is derived from an EMBL/GenBank/DDBJ whole genome shotgun (WGS) entry which is preliminary data.</text>
</comment>
<dbReference type="SUPFAM" id="SSF53335">
    <property type="entry name" value="S-adenosyl-L-methionine-dependent methyltransferases"/>
    <property type="match status" value="1"/>
</dbReference>
<sequence length="255" mass="28528">MRKHTLLRRLHRTLQPRTYFEIGVRRGESLSMSRVPSVGVDPFFEVSHELMCDVHLVRTSSDEFFARRHPFAHLPGQMVDLAFIDGMHLAEFALRDFINTERHCHPATVVVIDDVLPRSADEASRGRIGTAASGGAWAGDVYKIIDVLRRHRPDLIVLEVDTAPTGSLVVLMADREDRRLATAYDEVVADLVSPDPQGVPPWVLARTRAISPEALLDSPLLAAVRKARHRDPARARSELRAAWERSDLGAKDLTP</sequence>